<dbReference type="InterPro" id="IPR036691">
    <property type="entry name" value="Endo/exonu/phosph_ase_sf"/>
</dbReference>
<evidence type="ECO:0000313" key="3">
    <source>
        <dbReference type="EMBL" id="KAI5965453.1"/>
    </source>
</evidence>
<sequence>MTCSYRAFDEYAEIDNNVRTQVTESLSKLWFRTGPFKLSICLLFFSVLMILVPRSLHITKIISFSPVRSLSYTTMNFNNYDAMKYRQWVALDRDEPPANDSSKLSIMTYNLLSRHYIWKNVYDKVDKLHLDWERHRFPLINKTIEQFSCDIMCFQEMEYYIYKTFWGEQFPSYKYKSFYIQKQCPSNLNFFKNEKLDGVGIFVNTERFDVMEQLKINYGEEVLKQRSKYKLTSDWLQRVIARNTVALILKLYDKRTDKIYYVSNTHLYWSPDYNDVKVLQIKILLNKLQQFRKEHDSSIILLGDLNSNFDSDVVNLLSGRTIDTLSSPTFKHRKYGVNNPLIDPDGRINNPFNLRNVYQSLHSSNNLPFTSYVTRFADVLDHVFVSDDVSVDKLLGQVDPVYCNSDDVTGFPNSQFPSDHIPLVVEVSHK</sequence>
<dbReference type="GO" id="GO:0000175">
    <property type="term" value="F:3'-5'-RNA exonuclease activity"/>
    <property type="evidence" value="ECO:0007669"/>
    <property type="project" value="TreeGrafter"/>
</dbReference>
<dbReference type="InterPro" id="IPR005135">
    <property type="entry name" value="Endo/exonuclease/phosphatase"/>
</dbReference>
<keyword evidence="4" id="KW-1185">Reference proteome</keyword>
<evidence type="ECO:0000259" key="2">
    <source>
        <dbReference type="Pfam" id="PF03372"/>
    </source>
</evidence>
<dbReference type="InterPro" id="IPR050410">
    <property type="entry name" value="CCR4/nocturin_mRNA_transcr"/>
</dbReference>
<keyword evidence="1" id="KW-0472">Membrane</keyword>
<proteinExistence type="predicted"/>
<dbReference type="Gene3D" id="3.60.10.10">
    <property type="entry name" value="Endonuclease/exonuclease/phosphatase"/>
    <property type="match status" value="1"/>
</dbReference>
<dbReference type="Proteomes" id="UP001204833">
    <property type="component" value="Unassembled WGS sequence"/>
</dbReference>
<feature type="transmembrane region" description="Helical" evidence="1">
    <location>
        <begin position="34"/>
        <end position="52"/>
    </location>
</feature>
<reference evidence="3 4" key="1">
    <citation type="journal article" date="2022" name="DNA Res.">
        <title>Genome analysis of five recently described species of the CUG-Ser clade uncovers Candida theae as a new hybrid lineage with pathogenic potential in the Candida parapsilosis species complex.</title>
        <authorList>
            <person name="Mixao V."/>
            <person name="Del Olmo V."/>
            <person name="Hegedusova E."/>
            <person name="Saus E."/>
            <person name="Pryszcz L."/>
            <person name="Cillingova A."/>
            <person name="Nosek J."/>
            <person name="Gabaldon T."/>
        </authorList>
    </citation>
    <scope>NUCLEOTIDE SEQUENCE [LARGE SCALE GENOMIC DNA]</scope>
    <source>
        <strain evidence="3 4">CBS 12239</strain>
    </source>
</reference>
<dbReference type="GeneID" id="76148778"/>
<dbReference type="AlphaFoldDB" id="A0AAD5BI89"/>
<keyword evidence="1" id="KW-0812">Transmembrane</keyword>
<dbReference type="Pfam" id="PF03372">
    <property type="entry name" value="Exo_endo_phos"/>
    <property type="match status" value="1"/>
</dbReference>
<dbReference type="PANTHER" id="PTHR12121">
    <property type="entry name" value="CARBON CATABOLITE REPRESSOR PROTEIN 4"/>
    <property type="match status" value="1"/>
</dbReference>
<feature type="domain" description="Endonuclease/exonuclease/phosphatase" evidence="2">
    <location>
        <begin position="108"/>
        <end position="420"/>
    </location>
</feature>
<evidence type="ECO:0000313" key="4">
    <source>
        <dbReference type="Proteomes" id="UP001204833"/>
    </source>
</evidence>
<dbReference type="RefSeq" id="XP_051610717.1">
    <property type="nucleotide sequence ID" value="XM_051755216.1"/>
</dbReference>
<dbReference type="PANTHER" id="PTHR12121:SF36">
    <property type="entry name" value="ENDONUCLEASE_EXONUCLEASE_PHOSPHATASE DOMAIN-CONTAINING PROTEIN"/>
    <property type="match status" value="1"/>
</dbReference>
<comment type="caution">
    <text evidence="3">The sequence shown here is derived from an EMBL/GenBank/DDBJ whole genome shotgun (WGS) entry which is preliminary data.</text>
</comment>
<gene>
    <name evidence="3" type="ORF">KGF57_000719</name>
</gene>
<organism evidence="3 4">
    <name type="scientific">Candida theae</name>
    <dbReference type="NCBI Taxonomy" id="1198502"/>
    <lineage>
        <taxon>Eukaryota</taxon>
        <taxon>Fungi</taxon>
        <taxon>Dikarya</taxon>
        <taxon>Ascomycota</taxon>
        <taxon>Saccharomycotina</taxon>
        <taxon>Pichiomycetes</taxon>
        <taxon>Debaryomycetaceae</taxon>
        <taxon>Candida/Lodderomyces clade</taxon>
        <taxon>Candida</taxon>
    </lineage>
</organism>
<evidence type="ECO:0000256" key="1">
    <source>
        <dbReference type="SAM" id="Phobius"/>
    </source>
</evidence>
<name>A0AAD5BI89_9ASCO</name>
<keyword evidence="1" id="KW-1133">Transmembrane helix</keyword>
<dbReference type="EMBL" id="JAIHNG010000044">
    <property type="protein sequence ID" value="KAI5965453.1"/>
    <property type="molecule type" value="Genomic_DNA"/>
</dbReference>
<protein>
    <recommendedName>
        <fullName evidence="2">Endonuclease/exonuclease/phosphatase domain-containing protein</fullName>
    </recommendedName>
</protein>
<dbReference type="SUPFAM" id="SSF56219">
    <property type="entry name" value="DNase I-like"/>
    <property type="match status" value="1"/>
</dbReference>
<accession>A0AAD5BI89</accession>